<dbReference type="GO" id="GO:0008889">
    <property type="term" value="F:glycerophosphodiester phosphodiesterase activity"/>
    <property type="evidence" value="ECO:0007669"/>
    <property type="project" value="TreeGrafter"/>
</dbReference>
<dbReference type="Proteomes" id="UP000095282">
    <property type="component" value="Unplaced"/>
</dbReference>
<protein>
    <submittedName>
        <fullName evidence="4">GP-PDE domain-containing protein</fullName>
    </submittedName>
</protein>
<organism evidence="3 4">
    <name type="scientific">Caenorhabditis tropicalis</name>
    <dbReference type="NCBI Taxonomy" id="1561998"/>
    <lineage>
        <taxon>Eukaryota</taxon>
        <taxon>Metazoa</taxon>
        <taxon>Ecdysozoa</taxon>
        <taxon>Nematoda</taxon>
        <taxon>Chromadorea</taxon>
        <taxon>Rhabditida</taxon>
        <taxon>Rhabditina</taxon>
        <taxon>Rhabditomorpha</taxon>
        <taxon>Rhabditoidea</taxon>
        <taxon>Rhabditidae</taxon>
        <taxon>Peloderinae</taxon>
        <taxon>Caenorhabditis</taxon>
    </lineage>
</organism>
<feature type="domain" description="GP-PDE" evidence="2">
    <location>
        <begin position="54"/>
        <end position="292"/>
    </location>
</feature>
<dbReference type="GO" id="GO:0006644">
    <property type="term" value="P:phospholipid metabolic process"/>
    <property type="evidence" value="ECO:0007669"/>
    <property type="project" value="TreeGrafter"/>
</dbReference>
<dbReference type="SUPFAM" id="SSF51695">
    <property type="entry name" value="PLC-like phosphodiesterases"/>
    <property type="match status" value="1"/>
</dbReference>
<dbReference type="STRING" id="1561998.A0A1I7TPA1"/>
<reference evidence="4" key="1">
    <citation type="submission" date="2016-11" db="UniProtKB">
        <authorList>
            <consortium name="WormBaseParasite"/>
        </authorList>
    </citation>
    <scope>IDENTIFICATION</scope>
</reference>
<proteinExistence type="predicted"/>
<dbReference type="GO" id="GO:0005886">
    <property type="term" value="C:plasma membrane"/>
    <property type="evidence" value="ECO:0007669"/>
    <property type="project" value="TreeGrafter"/>
</dbReference>
<dbReference type="PROSITE" id="PS51704">
    <property type="entry name" value="GP_PDE"/>
    <property type="match status" value="1"/>
</dbReference>
<keyword evidence="1" id="KW-0812">Transmembrane</keyword>
<name>A0A1I7TPA1_9PELO</name>
<keyword evidence="3" id="KW-1185">Reference proteome</keyword>
<evidence type="ECO:0000313" key="4">
    <source>
        <dbReference type="WBParaSite" id="Csp11.Scaffold629.g10421.t1"/>
    </source>
</evidence>
<evidence type="ECO:0000259" key="2">
    <source>
        <dbReference type="PROSITE" id="PS51704"/>
    </source>
</evidence>
<keyword evidence="1" id="KW-0472">Membrane</keyword>
<dbReference type="AlphaFoldDB" id="A0A1I7TPA1"/>
<dbReference type="PANTHER" id="PTHR46320">
    <property type="entry name" value="GLYCEROPHOSPHODIESTER PHOSPHODIESTERASE 1"/>
    <property type="match status" value="1"/>
</dbReference>
<evidence type="ECO:0000313" key="3">
    <source>
        <dbReference type="Proteomes" id="UP000095282"/>
    </source>
</evidence>
<dbReference type="GO" id="GO:0070291">
    <property type="term" value="P:N-acylethanolamine metabolic process"/>
    <property type="evidence" value="ECO:0007669"/>
    <property type="project" value="TreeGrafter"/>
</dbReference>
<sequence>MTLTTLTFLMILGRCTILIYLVFCVPILLTILFFIFKNDTSLSNSNRELFFKNFNFGGHRGSPEKAPENSIQSFAKAKEDGCDLVEFDIHMSSDGVALIMHDDTTGRTGNLNLKVEETKWEHLEGIDLKPVSNVTAKIPTLIETIDWCVENGMKMLFDMKNDNLILMEMVAEEIKKRNIYDRVMVSSFNPIVPWRLKKIDPRIITGITLDRSYYSYSDDYRQTPFSTNIFTHFWNEILDEINMIIQPLYILPKFLGVDVVMLSFRLISENAIRESKEKDFQFYGGQSMMKII</sequence>
<dbReference type="eggNOG" id="KOG2258">
    <property type="taxonomic scope" value="Eukaryota"/>
</dbReference>
<dbReference type="Gene3D" id="3.20.20.190">
    <property type="entry name" value="Phosphatidylinositol (PI) phosphodiesterase"/>
    <property type="match status" value="1"/>
</dbReference>
<feature type="transmembrane region" description="Helical" evidence="1">
    <location>
        <begin position="6"/>
        <end position="36"/>
    </location>
</feature>
<accession>A0A1I7TPA1</accession>
<dbReference type="Pfam" id="PF03009">
    <property type="entry name" value="GDPD"/>
    <property type="match status" value="1"/>
</dbReference>
<dbReference type="WBParaSite" id="Csp11.Scaffold629.g10421.t1">
    <property type="protein sequence ID" value="Csp11.Scaffold629.g10421.t1"/>
    <property type="gene ID" value="Csp11.Scaffold629.g10421"/>
</dbReference>
<keyword evidence="1" id="KW-1133">Transmembrane helix</keyword>
<dbReference type="InterPro" id="IPR017946">
    <property type="entry name" value="PLC-like_Pdiesterase_TIM-brl"/>
</dbReference>
<dbReference type="GO" id="GO:0006580">
    <property type="term" value="P:ethanolamine metabolic process"/>
    <property type="evidence" value="ECO:0007669"/>
    <property type="project" value="TreeGrafter"/>
</dbReference>
<dbReference type="PANTHER" id="PTHR46320:SF1">
    <property type="entry name" value="GLYCEROPHOSPHODIESTER PHOSPHODIESTERASE 1"/>
    <property type="match status" value="1"/>
</dbReference>
<dbReference type="InterPro" id="IPR030395">
    <property type="entry name" value="GP_PDE_dom"/>
</dbReference>
<evidence type="ECO:0000256" key="1">
    <source>
        <dbReference type="SAM" id="Phobius"/>
    </source>
</evidence>